<dbReference type="EMBL" id="PCVI01000042">
    <property type="protein sequence ID" value="PIQ70040.1"/>
    <property type="molecule type" value="Genomic_DNA"/>
</dbReference>
<accession>A0A2H0KFK8</accession>
<comment type="caution">
    <text evidence="2">The sequence shown here is derived from an EMBL/GenBank/DDBJ whole genome shotgun (WGS) entry which is preliminary data.</text>
</comment>
<feature type="transmembrane region" description="Helical" evidence="1">
    <location>
        <begin position="172"/>
        <end position="201"/>
    </location>
</feature>
<dbReference type="AlphaFoldDB" id="A0A2H0KFK8"/>
<feature type="transmembrane region" description="Helical" evidence="1">
    <location>
        <begin position="207"/>
        <end position="225"/>
    </location>
</feature>
<proteinExistence type="predicted"/>
<keyword evidence="1" id="KW-1133">Transmembrane helix</keyword>
<feature type="transmembrane region" description="Helical" evidence="1">
    <location>
        <begin position="262"/>
        <end position="286"/>
    </location>
</feature>
<protein>
    <recommendedName>
        <fullName evidence="4">Glycosyltransferase RgtA/B/C/D-like domain-containing protein</fullName>
    </recommendedName>
</protein>
<keyword evidence="1" id="KW-0472">Membrane</keyword>
<feature type="transmembrane region" description="Helical" evidence="1">
    <location>
        <begin position="145"/>
        <end position="165"/>
    </location>
</feature>
<organism evidence="2 3">
    <name type="scientific">Candidatus Shapirobacteria bacterium CG11_big_fil_rev_8_21_14_0_20_40_12</name>
    <dbReference type="NCBI Taxonomy" id="1974889"/>
    <lineage>
        <taxon>Bacteria</taxon>
        <taxon>Candidatus Shapironibacteriota</taxon>
    </lineage>
</organism>
<evidence type="ECO:0008006" key="4">
    <source>
        <dbReference type="Google" id="ProtNLM"/>
    </source>
</evidence>
<dbReference type="Proteomes" id="UP000231371">
    <property type="component" value="Unassembled WGS sequence"/>
</dbReference>
<evidence type="ECO:0000313" key="3">
    <source>
        <dbReference type="Proteomes" id="UP000231371"/>
    </source>
</evidence>
<feature type="transmembrane region" description="Helical" evidence="1">
    <location>
        <begin position="381"/>
        <end position="406"/>
    </location>
</feature>
<name>A0A2H0KFK8_9BACT</name>
<gene>
    <name evidence="2" type="ORF">COV89_02625</name>
</gene>
<reference evidence="2 3" key="1">
    <citation type="submission" date="2017-09" db="EMBL/GenBank/DDBJ databases">
        <title>Depth-based differentiation of microbial function through sediment-hosted aquifers and enrichment of novel symbionts in the deep terrestrial subsurface.</title>
        <authorList>
            <person name="Probst A.J."/>
            <person name="Ladd B."/>
            <person name="Jarett J.K."/>
            <person name="Geller-Mcgrath D.E."/>
            <person name="Sieber C.M."/>
            <person name="Emerson J.B."/>
            <person name="Anantharaman K."/>
            <person name="Thomas B.C."/>
            <person name="Malmstrom R."/>
            <person name="Stieglmeier M."/>
            <person name="Klingl A."/>
            <person name="Woyke T."/>
            <person name="Ryan C.M."/>
            <person name="Banfield J.F."/>
        </authorList>
    </citation>
    <scope>NUCLEOTIDE SEQUENCE [LARGE SCALE GENOMIC DNA]</scope>
    <source>
        <strain evidence="2">CG11_big_fil_rev_8_21_14_0_20_40_12</strain>
    </source>
</reference>
<feature type="transmembrane region" description="Helical" evidence="1">
    <location>
        <begin position="12"/>
        <end position="29"/>
    </location>
</feature>
<keyword evidence="1" id="KW-0812">Transmembrane</keyword>
<feature type="transmembrane region" description="Helical" evidence="1">
    <location>
        <begin position="119"/>
        <end position="139"/>
    </location>
</feature>
<feature type="transmembrane region" description="Helical" evidence="1">
    <location>
        <begin position="69"/>
        <end position="99"/>
    </location>
</feature>
<feature type="transmembrane region" description="Helical" evidence="1">
    <location>
        <begin position="317"/>
        <end position="335"/>
    </location>
</feature>
<evidence type="ECO:0000256" key="1">
    <source>
        <dbReference type="SAM" id="Phobius"/>
    </source>
</evidence>
<feature type="transmembrane region" description="Helical" evidence="1">
    <location>
        <begin position="292"/>
        <end position="310"/>
    </location>
</feature>
<feature type="transmembrane region" description="Helical" evidence="1">
    <location>
        <begin position="347"/>
        <end position="369"/>
    </location>
</feature>
<evidence type="ECO:0000313" key="2">
    <source>
        <dbReference type="EMBL" id="PIQ70040.1"/>
    </source>
</evidence>
<sequence>MKKKLNFLNKNNFYWIFIPFLLLTFFYLFKVPIGQTPDEPAHLNYIKHLAIFGSLPDYNFSGVAHHPPFYYLILTPIFILFKNIYVLRGFSIVFSLLNLLVIKKIVELIIPSEKLKRDLSLGTAIFCSLIPMYNFMAIGVNNDSLACLLGSLLIYYSVLSLNRFFREKEYLLWSLVFMAAIFTKIILWPAVFISGLTVLFTQKKQKYYTLLCFLLSFIGLCFWFYRNVSLYGQWDILGWEELKKVEYMLLGNRLIYDHPRQWLVLLFHSFWGIFGWFSIYLPLVAYSLLRKATFLLILPFALFIINFFIISKRKEKLSSLLFFSFFILTFVALIKDNLTFFHPQGRYLFPMLSFIGFYYTAGLFQISKYISKYLFKVYRNFVFYTILVVPLLILNIVSLITISNFYSK</sequence>